<organism evidence="1 2">
    <name type="scientific">Solirubrobacter ginsenosidimutans</name>
    <dbReference type="NCBI Taxonomy" id="490573"/>
    <lineage>
        <taxon>Bacteria</taxon>
        <taxon>Bacillati</taxon>
        <taxon>Actinomycetota</taxon>
        <taxon>Thermoleophilia</taxon>
        <taxon>Solirubrobacterales</taxon>
        <taxon>Solirubrobacteraceae</taxon>
        <taxon>Solirubrobacter</taxon>
    </lineage>
</organism>
<dbReference type="InterPro" id="IPR009409">
    <property type="entry name" value="DUF1059"/>
</dbReference>
<gene>
    <name evidence="1" type="ORF">OM076_00850</name>
</gene>
<accession>A0A9X3MLJ3</accession>
<protein>
    <submittedName>
        <fullName evidence="1">DUF1059 domain-containing protein</fullName>
    </submittedName>
</protein>
<proteinExistence type="predicted"/>
<dbReference type="EMBL" id="JAPDOD010000001">
    <property type="protein sequence ID" value="MDA0158796.1"/>
    <property type="molecule type" value="Genomic_DNA"/>
</dbReference>
<evidence type="ECO:0000313" key="2">
    <source>
        <dbReference type="Proteomes" id="UP001149140"/>
    </source>
</evidence>
<dbReference type="RefSeq" id="WP_270037394.1">
    <property type="nucleotide sequence ID" value="NZ_JAPDOD010000001.1"/>
</dbReference>
<dbReference type="AlphaFoldDB" id="A0A9X3MLJ3"/>
<comment type="caution">
    <text evidence="1">The sequence shown here is derived from an EMBL/GenBank/DDBJ whole genome shotgun (WGS) entry which is preliminary data.</text>
</comment>
<reference evidence="1" key="1">
    <citation type="submission" date="2022-10" db="EMBL/GenBank/DDBJ databases">
        <title>The WGS of Solirubrobacter ginsenosidimutans DSM 21036.</title>
        <authorList>
            <person name="Jiang Z."/>
        </authorList>
    </citation>
    <scope>NUCLEOTIDE SEQUENCE</scope>
    <source>
        <strain evidence="1">DSM 21036</strain>
    </source>
</reference>
<dbReference type="Pfam" id="PF06348">
    <property type="entry name" value="DUF1059"/>
    <property type="match status" value="1"/>
</dbReference>
<sequence length="74" mass="8348">MARKMADCRRWPSDTNCSLTIIGEEEEVIRAAAEHAASVHGHEDTPELREQMREFLEPADAYSNEPRAQEPLPG</sequence>
<name>A0A9X3MLJ3_9ACTN</name>
<evidence type="ECO:0000313" key="1">
    <source>
        <dbReference type="EMBL" id="MDA0158796.1"/>
    </source>
</evidence>
<keyword evidence="2" id="KW-1185">Reference proteome</keyword>
<dbReference type="Proteomes" id="UP001149140">
    <property type="component" value="Unassembled WGS sequence"/>
</dbReference>